<dbReference type="OrthoDB" id="2377576at2759"/>
<evidence type="ECO:0000313" key="2">
    <source>
        <dbReference type="Proteomes" id="UP000023152"/>
    </source>
</evidence>
<dbReference type="SUPFAM" id="SSF53300">
    <property type="entry name" value="vWA-like"/>
    <property type="match status" value="1"/>
</dbReference>
<dbReference type="PANTHER" id="PTHR47763">
    <property type="entry name" value="ALPHA-PROTEIN KINASE VWKA"/>
    <property type="match status" value="1"/>
</dbReference>
<name>X6L9M4_RETFI</name>
<dbReference type="EMBL" id="ASPP01045889">
    <property type="protein sequence ID" value="ETN98747.1"/>
    <property type="molecule type" value="Genomic_DNA"/>
</dbReference>
<gene>
    <name evidence="1" type="ORF">RFI_38743</name>
</gene>
<keyword evidence="2" id="KW-1185">Reference proteome</keyword>
<dbReference type="Proteomes" id="UP000023152">
    <property type="component" value="Unassembled WGS sequence"/>
</dbReference>
<organism evidence="1 2">
    <name type="scientific">Reticulomyxa filosa</name>
    <dbReference type="NCBI Taxonomy" id="46433"/>
    <lineage>
        <taxon>Eukaryota</taxon>
        <taxon>Sar</taxon>
        <taxon>Rhizaria</taxon>
        <taxon>Retaria</taxon>
        <taxon>Foraminifera</taxon>
        <taxon>Monothalamids</taxon>
        <taxon>Reticulomyxidae</taxon>
        <taxon>Reticulomyxa</taxon>
    </lineage>
</organism>
<sequence>MDVDLCFVIDCTGKEKKCVKILIARKSVCLQLCRFNDRLDKRMQERYPKYCMLLLFLFFLNNKANKCHFRDYDDIPQFEVLDFTENIDEFKDFLGKLKATGGGDDCEDVIGGLEKCVGLTWSSKTKVLFHIVKPFWIDLFKKDEKK</sequence>
<dbReference type="AlphaFoldDB" id="X6L9M4"/>
<dbReference type="Gene3D" id="3.40.50.410">
    <property type="entry name" value="von Willebrand factor, type A domain"/>
    <property type="match status" value="1"/>
</dbReference>
<dbReference type="PANTHER" id="PTHR47763:SF4">
    <property type="entry name" value="ALPHA-PROTEIN KINASE VWKA"/>
    <property type="match status" value="1"/>
</dbReference>
<proteinExistence type="predicted"/>
<reference evidence="1 2" key="1">
    <citation type="journal article" date="2013" name="Curr. Biol.">
        <title>The Genome of the Foraminiferan Reticulomyxa filosa.</title>
        <authorList>
            <person name="Glockner G."/>
            <person name="Hulsmann N."/>
            <person name="Schleicher M."/>
            <person name="Noegel A.A."/>
            <person name="Eichinger L."/>
            <person name="Gallinger C."/>
            <person name="Pawlowski J."/>
            <person name="Sierra R."/>
            <person name="Euteneuer U."/>
            <person name="Pillet L."/>
            <person name="Moustafa A."/>
            <person name="Platzer M."/>
            <person name="Groth M."/>
            <person name="Szafranski K."/>
            <person name="Schliwa M."/>
        </authorList>
    </citation>
    <scope>NUCLEOTIDE SEQUENCE [LARGE SCALE GENOMIC DNA]</scope>
</reference>
<dbReference type="InterPro" id="IPR036465">
    <property type="entry name" value="vWFA_dom_sf"/>
</dbReference>
<evidence type="ECO:0000313" key="1">
    <source>
        <dbReference type="EMBL" id="ETN98747.1"/>
    </source>
</evidence>
<dbReference type="InterPro" id="IPR052969">
    <property type="entry name" value="Thr-specific_kinase-like"/>
</dbReference>
<comment type="caution">
    <text evidence="1">The sequence shown here is derived from an EMBL/GenBank/DDBJ whole genome shotgun (WGS) entry which is preliminary data.</text>
</comment>
<accession>X6L9M4</accession>
<protein>
    <submittedName>
        <fullName evidence="1">Uncharacterized protein</fullName>
    </submittedName>
</protein>